<keyword evidence="2" id="KW-0472">Membrane</keyword>
<dbReference type="SUPFAM" id="SSF74653">
    <property type="entry name" value="TolA/TonB C-terminal domain"/>
    <property type="match status" value="1"/>
</dbReference>
<sequence length="261" mass="30419">MKFKMKSFNAHGNEHKTRKPSKHDANLRKNNLLHFQLGLLISLIVTFFVFQLALREQPIEKPEVAQIDFIEEPYVVTDFKKYVEPKKEQSKEKITPRVKKSYQFTIGKDDEVETKKQLFSQDELDEPGNLDLDNIIYVKKTDDPVLFDKVEFVPVFPGCESLSSNEERKECMSDKISKIVRKNFRTDRAIDFGLTGTQRIYVQFTINKQGLVSDVKIKAPHKVLEEEALRVTKLIPQMKPGKQQDREVEVVFMKPIVFKVQ</sequence>
<dbReference type="Gene3D" id="3.30.1150.10">
    <property type="match status" value="1"/>
</dbReference>
<evidence type="ECO:0000259" key="3">
    <source>
        <dbReference type="Pfam" id="PF03544"/>
    </source>
</evidence>
<dbReference type="RefSeq" id="WP_255845597.1">
    <property type="nucleotide sequence ID" value="NZ_CP094358.1"/>
</dbReference>
<organism evidence="4 5">
    <name type="scientific">Abyssalbus ytuae</name>
    <dbReference type="NCBI Taxonomy" id="2926907"/>
    <lineage>
        <taxon>Bacteria</taxon>
        <taxon>Pseudomonadati</taxon>
        <taxon>Bacteroidota</taxon>
        <taxon>Flavobacteriia</taxon>
        <taxon>Flavobacteriales</taxon>
        <taxon>Flavobacteriaceae</taxon>
        <taxon>Abyssalbus</taxon>
    </lineage>
</organism>
<dbReference type="AlphaFoldDB" id="A0A9E6ZR59"/>
<name>A0A9E6ZR59_9FLAO</name>
<dbReference type="GO" id="GO:0055085">
    <property type="term" value="P:transmembrane transport"/>
    <property type="evidence" value="ECO:0007669"/>
    <property type="project" value="InterPro"/>
</dbReference>
<keyword evidence="5" id="KW-1185">Reference proteome</keyword>
<protein>
    <submittedName>
        <fullName evidence="4">Energy transducer TonB</fullName>
    </submittedName>
</protein>
<dbReference type="InterPro" id="IPR037682">
    <property type="entry name" value="TonB_C"/>
</dbReference>
<evidence type="ECO:0000313" key="5">
    <source>
        <dbReference type="Proteomes" id="UP000831290"/>
    </source>
</evidence>
<gene>
    <name evidence="4" type="ORF">MQE35_06705</name>
</gene>
<evidence type="ECO:0000313" key="4">
    <source>
        <dbReference type="EMBL" id="UOB18980.1"/>
    </source>
</evidence>
<feature type="transmembrane region" description="Helical" evidence="2">
    <location>
        <begin position="32"/>
        <end position="54"/>
    </location>
</feature>
<reference evidence="4" key="1">
    <citation type="submission" date="2022-03" db="EMBL/GenBank/DDBJ databases">
        <title>Description of Abyssus ytuae gen. nov., sp. nov., a novel member of the family Flavobacteriaceae isolated from the sediment of Mariana Trench.</title>
        <authorList>
            <person name="Zhang J."/>
            <person name="Xu X."/>
        </authorList>
    </citation>
    <scope>NUCLEOTIDE SEQUENCE</scope>
    <source>
        <strain evidence="4">MT3330</strain>
    </source>
</reference>
<keyword evidence="2" id="KW-1133">Transmembrane helix</keyword>
<accession>A0A9E6ZR59</accession>
<feature type="domain" description="TonB C-terminal" evidence="3">
    <location>
        <begin position="200"/>
        <end position="259"/>
    </location>
</feature>
<evidence type="ECO:0000256" key="1">
    <source>
        <dbReference type="SAM" id="MobiDB-lite"/>
    </source>
</evidence>
<dbReference type="EMBL" id="CP094358">
    <property type="protein sequence ID" value="UOB18980.1"/>
    <property type="molecule type" value="Genomic_DNA"/>
</dbReference>
<dbReference type="Pfam" id="PF03544">
    <property type="entry name" value="TonB_C"/>
    <property type="match status" value="1"/>
</dbReference>
<evidence type="ECO:0000256" key="2">
    <source>
        <dbReference type="SAM" id="Phobius"/>
    </source>
</evidence>
<dbReference type="Proteomes" id="UP000831290">
    <property type="component" value="Chromosome"/>
</dbReference>
<dbReference type="KEGG" id="fbm:MQE35_06705"/>
<keyword evidence="2" id="KW-0812">Transmembrane</keyword>
<proteinExistence type="predicted"/>
<feature type="region of interest" description="Disordered" evidence="1">
    <location>
        <begin position="1"/>
        <end position="24"/>
    </location>
</feature>